<dbReference type="InterPro" id="IPR023170">
    <property type="entry name" value="HhH_base_excis_C"/>
</dbReference>
<keyword evidence="2" id="KW-1185">Reference proteome</keyword>
<dbReference type="NCBIfam" id="TIGR02757">
    <property type="entry name" value="TIGR02757 family protein"/>
    <property type="match status" value="1"/>
</dbReference>
<dbReference type="GO" id="GO:0006281">
    <property type="term" value="P:DNA repair"/>
    <property type="evidence" value="ECO:0007669"/>
    <property type="project" value="InterPro"/>
</dbReference>
<dbReference type="Gene3D" id="1.10.1670.10">
    <property type="entry name" value="Helix-hairpin-Helix base-excision DNA repair enzymes (C-terminal)"/>
    <property type="match status" value="1"/>
</dbReference>
<evidence type="ECO:0000313" key="2">
    <source>
        <dbReference type="Proteomes" id="UP000321595"/>
    </source>
</evidence>
<organism evidence="1 2">
    <name type="scientific">Microvenator marinus</name>
    <dbReference type="NCBI Taxonomy" id="2600177"/>
    <lineage>
        <taxon>Bacteria</taxon>
        <taxon>Deltaproteobacteria</taxon>
        <taxon>Bradymonadales</taxon>
        <taxon>Microvenatoraceae</taxon>
        <taxon>Microvenator</taxon>
    </lineage>
</organism>
<dbReference type="OrthoDB" id="9773332at2"/>
<dbReference type="Pfam" id="PF09674">
    <property type="entry name" value="DUF2400"/>
    <property type="match status" value="1"/>
</dbReference>
<dbReference type="EMBL" id="CP042467">
    <property type="protein sequence ID" value="QED26010.1"/>
    <property type="molecule type" value="Genomic_DNA"/>
</dbReference>
<dbReference type="KEGG" id="bbae:FRD01_01785"/>
<gene>
    <name evidence="1" type="ORF">FRD01_01785</name>
</gene>
<accession>A0A5B8XJP7</accession>
<name>A0A5B8XJP7_9DELT</name>
<reference evidence="1 2" key="1">
    <citation type="submission" date="2019-08" db="EMBL/GenBank/DDBJ databases">
        <authorList>
            <person name="Liang Q."/>
        </authorList>
    </citation>
    <scope>NUCLEOTIDE SEQUENCE [LARGE SCALE GENOMIC DNA]</scope>
    <source>
        <strain evidence="1 2">V1718</strain>
    </source>
</reference>
<dbReference type="InterPro" id="IPR011257">
    <property type="entry name" value="DNA_glycosylase"/>
</dbReference>
<protein>
    <submittedName>
        <fullName evidence="1">TIGR02757 family protein</fullName>
    </submittedName>
</protein>
<dbReference type="RefSeq" id="WP_146957080.1">
    <property type="nucleotide sequence ID" value="NZ_CP042467.1"/>
</dbReference>
<dbReference type="SUPFAM" id="SSF48150">
    <property type="entry name" value="DNA-glycosylase"/>
    <property type="match status" value="1"/>
</dbReference>
<dbReference type="AlphaFoldDB" id="A0A5B8XJP7"/>
<proteinExistence type="predicted"/>
<sequence length="289" mass="32238">MNENTTQSSVSGIRKIQEILEIIEINTDLESNLNNDPVGLVWELPESERELGGLIASGLAYGRVDVLRKAIEDVFERLEWRPLALASAEPDEIAKRLQGFVYRMTKGDDLADLIVGASRVIAETGSLEDAYLEGEGLTHLERASAFVNRVRSARIRENLGRGFAYLMPDPALGSTTKRLHLYLRWMVRPAPPVDFGLWTRVSPASLIIPVDTHIAQFARHLGLTNRKSNDLKTALEITESLSKMDPVDPLRFDFPLCHLAISSKCIHRFDPPRCEVCPAKSVCSVYSTV</sequence>
<evidence type="ECO:0000313" key="1">
    <source>
        <dbReference type="EMBL" id="QED26010.1"/>
    </source>
</evidence>
<dbReference type="InterPro" id="IPR014127">
    <property type="entry name" value="CHP02757"/>
</dbReference>
<dbReference type="Proteomes" id="UP000321595">
    <property type="component" value="Chromosome"/>
</dbReference>
<dbReference type="GO" id="GO:0003824">
    <property type="term" value="F:catalytic activity"/>
    <property type="evidence" value="ECO:0007669"/>
    <property type="project" value="InterPro"/>
</dbReference>